<evidence type="ECO:0000256" key="1">
    <source>
        <dbReference type="SAM" id="Phobius"/>
    </source>
</evidence>
<feature type="transmembrane region" description="Helical" evidence="1">
    <location>
        <begin position="46"/>
        <end position="68"/>
    </location>
</feature>
<feature type="transmembrane region" description="Helical" evidence="1">
    <location>
        <begin position="7"/>
        <end position="26"/>
    </location>
</feature>
<reference evidence="2 3" key="1">
    <citation type="submission" date="2016-10" db="EMBL/GenBank/DDBJ databases">
        <authorList>
            <person name="Varghese N."/>
            <person name="Submissions S."/>
        </authorList>
    </citation>
    <scope>NUCLEOTIDE SEQUENCE [LARGE SCALE GENOMIC DNA]</scope>
    <source>
        <strain evidence="2 3">DSM 18839</strain>
    </source>
</reference>
<keyword evidence="1" id="KW-0812">Transmembrane</keyword>
<dbReference type="Proteomes" id="UP000198615">
    <property type="component" value="Unassembled WGS sequence"/>
</dbReference>
<evidence type="ECO:0000313" key="3">
    <source>
        <dbReference type="Proteomes" id="UP000198615"/>
    </source>
</evidence>
<sequence length="83" mass="9394">MDLVSGIVVYVILWWWVLFMALPVGVRRDDAVQPGNDAGAPKKPMLAIKLVATTLIAAVLWVIIDQIIRSDLISFREMIKDWM</sequence>
<accession>A0A8G2BE00</accession>
<evidence type="ECO:0000313" key="2">
    <source>
        <dbReference type="EMBL" id="SDF10346.1"/>
    </source>
</evidence>
<keyword evidence="1" id="KW-0472">Membrane</keyword>
<dbReference type="Pfam" id="PF07330">
    <property type="entry name" value="DUF1467"/>
    <property type="match status" value="1"/>
</dbReference>
<keyword evidence="3" id="KW-1185">Reference proteome</keyword>
<comment type="caution">
    <text evidence="2">The sequence shown here is derived from an EMBL/GenBank/DDBJ whole genome shotgun (WGS) entry which is preliminary data.</text>
</comment>
<name>A0A8G2BE00_9PROT</name>
<organism evidence="2 3">
    <name type="scientific">Thalassobaculum litoreum DSM 18839</name>
    <dbReference type="NCBI Taxonomy" id="1123362"/>
    <lineage>
        <taxon>Bacteria</taxon>
        <taxon>Pseudomonadati</taxon>
        <taxon>Pseudomonadota</taxon>
        <taxon>Alphaproteobacteria</taxon>
        <taxon>Rhodospirillales</taxon>
        <taxon>Thalassobaculaceae</taxon>
        <taxon>Thalassobaculum</taxon>
    </lineage>
</organism>
<dbReference type="AlphaFoldDB" id="A0A8G2BE00"/>
<dbReference type="InterPro" id="IPR009935">
    <property type="entry name" value="DUF1467"/>
</dbReference>
<keyword evidence="1" id="KW-1133">Transmembrane helix</keyword>
<protein>
    <submittedName>
        <fullName evidence="2">Predicted secreted protein</fullName>
    </submittedName>
</protein>
<dbReference type="EMBL" id="FNBW01000001">
    <property type="protein sequence ID" value="SDF10346.1"/>
    <property type="molecule type" value="Genomic_DNA"/>
</dbReference>
<gene>
    <name evidence="2" type="ORF">SAMN05660686_00261</name>
</gene>
<dbReference type="OrthoDB" id="9804637at2"/>
<dbReference type="RefSeq" id="WP_028794890.1">
    <property type="nucleotide sequence ID" value="NZ_FNBW01000001.1"/>
</dbReference>
<proteinExistence type="predicted"/>